<dbReference type="Gene3D" id="1.10.150.130">
    <property type="match status" value="1"/>
</dbReference>
<dbReference type="Proteomes" id="UP000028027">
    <property type="component" value="Unassembled WGS sequence"/>
</dbReference>
<dbReference type="InterPro" id="IPR044068">
    <property type="entry name" value="CB"/>
</dbReference>
<dbReference type="GO" id="GO:0015074">
    <property type="term" value="P:DNA integration"/>
    <property type="evidence" value="ECO:0007669"/>
    <property type="project" value="UniProtKB-KW"/>
</dbReference>
<evidence type="ECO:0000313" key="9">
    <source>
        <dbReference type="Proteomes" id="UP000028027"/>
    </source>
</evidence>
<dbReference type="InterPro" id="IPR002104">
    <property type="entry name" value="Integrase_catalytic"/>
</dbReference>
<evidence type="ECO:0000313" key="8">
    <source>
        <dbReference type="EMBL" id="KER06871.1"/>
    </source>
</evidence>
<dbReference type="InterPro" id="IPR010998">
    <property type="entry name" value="Integrase_recombinase_N"/>
</dbReference>
<accession>A0A081S7G8</accession>
<evidence type="ECO:0000256" key="5">
    <source>
        <dbReference type="SAM" id="Coils"/>
    </source>
</evidence>
<comment type="caution">
    <text evidence="8">The sequence shown here is derived from an EMBL/GenBank/DDBJ whole genome shotgun (WGS) entry which is preliminary data.</text>
</comment>
<evidence type="ECO:0000256" key="2">
    <source>
        <dbReference type="ARBA" id="ARBA00023125"/>
    </source>
</evidence>
<keyword evidence="1" id="KW-0229">DNA integration</keyword>
<dbReference type="InterPro" id="IPR050090">
    <property type="entry name" value="Tyrosine_recombinase_XerCD"/>
</dbReference>
<dbReference type="GO" id="GO:0006310">
    <property type="term" value="P:DNA recombination"/>
    <property type="evidence" value="ECO:0007669"/>
    <property type="project" value="UniProtKB-KW"/>
</dbReference>
<name>A0A081S7G8_9ARCH</name>
<keyword evidence="3" id="KW-0233">DNA recombination</keyword>
<dbReference type="GO" id="GO:0003677">
    <property type="term" value="F:DNA binding"/>
    <property type="evidence" value="ECO:0007669"/>
    <property type="project" value="UniProtKB-UniRule"/>
</dbReference>
<evidence type="ECO:0000259" key="7">
    <source>
        <dbReference type="PROSITE" id="PS51900"/>
    </source>
</evidence>
<evidence type="ECO:0000256" key="3">
    <source>
        <dbReference type="ARBA" id="ARBA00023172"/>
    </source>
</evidence>
<dbReference type="PANTHER" id="PTHR30349">
    <property type="entry name" value="PHAGE INTEGRASE-RELATED"/>
    <property type="match status" value="1"/>
</dbReference>
<evidence type="ECO:0000259" key="6">
    <source>
        <dbReference type="PROSITE" id="PS51898"/>
    </source>
</evidence>
<dbReference type="PROSITE" id="PS51898">
    <property type="entry name" value="TYR_RECOMBINASE"/>
    <property type="match status" value="1"/>
</dbReference>
<dbReference type="CDD" id="cd00397">
    <property type="entry name" value="DNA_BRE_C"/>
    <property type="match status" value="1"/>
</dbReference>
<keyword evidence="9" id="KW-1185">Reference proteome</keyword>
<feature type="coiled-coil region" evidence="5">
    <location>
        <begin position="328"/>
        <end position="355"/>
    </location>
</feature>
<dbReference type="EMBL" id="JNVL01000004">
    <property type="protein sequence ID" value="KER06871.1"/>
    <property type="molecule type" value="Genomic_DNA"/>
</dbReference>
<evidence type="ECO:0000256" key="4">
    <source>
        <dbReference type="PROSITE-ProRule" id="PRU01248"/>
    </source>
</evidence>
<dbReference type="PANTHER" id="PTHR30349:SF41">
    <property type="entry name" value="INTEGRASE_RECOMBINASE PROTEIN MJ0367-RELATED"/>
    <property type="match status" value="1"/>
</dbReference>
<sequence>MQKTTTNNSESFLDSLFVISQSNNTQKTYSVVIRRFQRFLSEKYGIDEFQLLSKIQNDELDIFQMLQNYVVFQNKTGLSAKTIRVHFSVIRGYLRHIGIRIDRDDLKEFVKIPKQTKLREVPITKEILVRVLRNANPKLQTAILVASSTGLRIGELAQLKISDIDFSTTPTMIFVRGETTKTKMSRETFLTTEATNTLKDFLKRFHKWSENSANSSMSEKYIFGPVIKPKAKGRFSVDSAIFTLSQSLRILLKSNPDLEIRNENGRMAIHFHAFRKFFRTNLGNIAGRDYAEALMGHSFYMDTYYQLPEDKKKQMFLDAEPYITISDFEAVEKNIKKLSEKNSQLEEKFNDLLQYLRINSIEVPIF</sequence>
<keyword evidence="2 4" id="KW-0238">DNA-binding</keyword>
<organism evidence="8 9">
    <name type="scientific">Marine Group I thaumarchaeote SCGC AAA799-E16</name>
    <dbReference type="NCBI Taxonomy" id="1502292"/>
    <lineage>
        <taxon>Archaea</taxon>
        <taxon>Nitrososphaerota</taxon>
        <taxon>Marine Group I</taxon>
    </lineage>
</organism>
<dbReference type="AlphaFoldDB" id="A0A081S7G8"/>
<dbReference type="InterPro" id="IPR013762">
    <property type="entry name" value="Integrase-like_cat_sf"/>
</dbReference>
<dbReference type="SUPFAM" id="SSF56349">
    <property type="entry name" value="DNA breaking-rejoining enzymes"/>
    <property type="match status" value="1"/>
</dbReference>
<dbReference type="InterPro" id="IPR011010">
    <property type="entry name" value="DNA_brk_join_enz"/>
</dbReference>
<dbReference type="Gene3D" id="1.10.443.10">
    <property type="entry name" value="Intergrase catalytic core"/>
    <property type="match status" value="1"/>
</dbReference>
<reference evidence="8 9" key="1">
    <citation type="submission" date="2014-06" db="EMBL/GenBank/DDBJ databases">
        <authorList>
            <person name="Ngugi D.K."/>
            <person name="Blom J."/>
            <person name="Alam I."/>
            <person name="Rashid M."/>
            <person name="Ba Alawi W."/>
            <person name="Zhang G."/>
            <person name="Hikmawan T."/>
            <person name="Guan Y."/>
            <person name="Antunes A."/>
            <person name="Siam R."/>
            <person name="Eldorry H."/>
            <person name="Bajic V."/>
            <person name="Stingl U."/>
        </authorList>
    </citation>
    <scope>NUCLEOTIDE SEQUENCE [LARGE SCALE GENOMIC DNA]</scope>
    <source>
        <strain evidence="8">SCGC AAA799-E16</strain>
    </source>
</reference>
<evidence type="ECO:0000256" key="1">
    <source>
        <dbReference type="ARBA" id="ARBA00022908"/>
    </source>
</evidence>
<protein>
    <submittedName>
        <fullName evidence="8">Tyrosine recombinase XerC protein</fullName>
    </submittedName>
</protein>
<keyword evidence="5" id="KW-0175">Coiled coil</keyword>
<gene>
    <name evidence="8" type="ORF">AAA799E16_00387</name>
</gene>
<dbReference type="PROSITE" id="PS51900">
    <property type="entry name" value="CB"/>
    <property type="match status" value="1"/>
</dbReference>
<feature type="domain" description="Core-binding (CB)" evidence="7">
    <location>
        <begin position="3"/>
        <end position="98"/>
    </location>
</feature>
<proteinExistence type="predicted"/>
<dbReference type="Pfam" id="PF00589">
    <property type="entry name" value="Phage_integrase"/>
    <property type="match status" value="1"/>
</dbReference>
<feature type="domain" description="Tyr recombinase" evidence="6">
    <location>
        <begin position="111"/>
        <end position="317"/>
    </location>
</feature>